<gene>
    <name evidence="1" type="ORF">BegalDRAFT_0646</name>
</gene>
<evidence type="ECO:0000313" key="1">
    <source>
        <dbReference type="EMBL" id="EIJ41558.1"/>
    </source>
</evidence>
<dbReference type="PANTHER" id="PTHR38460">
    <property type="entry name" value="TAUTOMERASE YOLI-RELATED"/>
    <property type="match status" value="1"/>
</dbReference>
<accession>I3CD65</accession>
<evidence type="ECO:0000313" key="2">
    <source>
        <dbReference type="Proteomes" id="UP000005744"/>
    </source>
</evidence>
<dbReference type="InterPro" id="IPR014347">
    <property type="entry name" value="Tautomerase/MIF_sf"/>
</dbReference>
<dbReference type="Gene3D" id="3.30.429.10">
    <property type="entry name" value="Macrophage Migration Inhibitory Factor"/>
    <property type="match status" value="1"/>
</dbReference>
<dbReference type="SUPFAM" id="SSF55331">
    <property type="entry name" value="Tautomerase/MIF"/>
    <property type="match status" value="1"/>
</dbReference>
<organism evidence="1 2">
    <name type="scientific">Beggiatoa alba B18LD</name>
    <dbReference type="NCBI Taxonomy" id="395493"/>
    <lineage>
        <taxon>Bacteria</taxon>
        <taxon>Pseudomonadati</taxon>
        <taxon>Pseudomonadota</taxon>
        <taxon>Gammaproteobacteria</taxon>
        <taxon>Thiotrichales</taxon>
        <taxon>Thiotrichaceae</taxon>
        <taxon>Beggiatoa</taxon>
    </lineage>
</organism>
<reference evidence="1 2" key="1">
    <citation type="submission" date="2011-11" db="EMBL/GenBank/DDBJ databases">
        <title>Improved High-Quality Draft sequence of Beggiatoa alba B18lD.</title>
        <authorList>
            <consortium name="US DOE Joint Genome Institute"/>
            <person name="Lucas S."/>
            <person name="Han J."/>
            <person name="Lapidus A."/>
            <person name="Cheng J.-F."/>
            <person name="Goodwin L."/>
            <person name="Pitluck S."/>
            <person name="Peters L."/>
            <person name="Mikhailova N."/>
            <person name="Held B."/>
            <person name="Detter J.C."/>
            <person name="Han C."/>
            <person name="Tapia R."/>
            <person name="Land M."/>
            <person name="Hauser L."/>
            <person name="Kyrpides N."/>
            <person name="Ivanova N."/>
            <person name="Pagani I."/>
            <person name="Samuel K."/>
            <person name="Teske A."/>
            <person name="Mueller J."/>
            <person name="Woyke T."/>
        </authorList>
    </citation>
    <scope>NUCLEOTIDE SEQUENCE [LARGE SCALE GENOMIC DNA]</scope>
    <source>
        <strain evidence="1 2">B18LD</strain>
    </source>
</reference>
<dbReference type="InterPro" id="IPR037479">
    <property type="entry name" value="Tauto_MSAD"/>
</dbReference>
<dbReference type="EMBL" id="JH600070">
    <property type="protein sequence ID" value="EIJ41558.1"/>
    <property type="molecule type" value="Genomic_DNA"/>
</dbReference>
<dbReference type="eggNOG" id="COG1942">
    <property type="taxonomic scope" value="Bacteria"/>
</dbReference>
<dbReference type="HOGENOM" id="CLU_148073_0_1_6"/>
<dbReference type="AlphaFoldDB" id="I3CD65"/>
<dbReference type="PANTHER" id="PTHR38460:SF1">
    <property type="entry name" value="TAUTOMERASE YOLI-RELATED"/>
    <property type="match status" value="1"/>
</dbReference>
<dbReference type="RefSeq" id="WP_002683580.1">
    <property type="nucleotide sequence ID" value="NZ_JH600070.1"/>
</dbReference>
<keyword evidence="2" id="KW-1185">Reference proteome</keyword>
<sequence length="122" mass="14068">MAQVTIYGGATILPQYRNILSTTVHRCMVEVLQIAAEKRFHRFIPLTAENFLYPEDKSERYTVIEIQFFTGRTAETKKRLLYQLMERIATDVGISQQDLEIILIEIPPAHWAVRGKTGDELT</sequence>
<name>I3CD65_9GAMM</name>
<protein>
    <submittedName>
        <fullName evidence="1">Tautomerase enzyme</fullName>
    </submittedName>
</protein>
<dbReference type="Proteomes" id="UP000005744">
    <property type="component" value="Unassembled WGS sequence"/>
</dbReference>
<dbReference type="OrthoDB" id="9804765at2"/>
<dbReference type="Pfam" id="PF14552">
    <property type="entry name" value="Tautomerase_2"/>
    <property type="match status" value="1"/>
</dbReference>
<proteinExistence type="predicted"/>